<evidence type="ECO:0000313" key="1">
    <source>
        <dbReference type="EMBL" id="KAK7070030.1"/>
    </source>
</evidence>
<organism evidence="1 2">
    <name type="scientific">Halocaridina rubra</name>
    <name type="common">Hawaiian red shrimp</name>
    <dbReference type="NCBI Taxonomy" id="373956"/>
    <lineage>
        <taxon>Eukaryota</taxon>
        <taxon>Metazoa</taxon>
        <taxon>Ecdysozoa</taxon>
        <taxon>Arthropoda</taxon>
        <taxon>Crustacea</taxon>
        <taxon>Multicrustacea</taxon>
        <taxon>Malacostraca</taxon>
        <taxon>Eumalacostraca</taxon>
        <taxon>Eucarida</taxon>
        <taxon>Decapoda</taxon>
        <taxon>Pleocyemata</taxon>
        <taxon>Caridea</taxon>
        <taxon>Atyoidea</taxon>
        <taxon>Atyidae</taxon>
        <taxon>Halocaridina</taxon>
    </lineage>
</organism>
<dbReference type="SUPFAM" id="SSF56784">
    <property type="entry name" value="HAD-like"/>
    <property type="match status" value="1"/>
</dbReference>
<dbReference type="CDD" id="cd07501">
    <property type="entry name" value="HAD_MDP-1_like"/>
    <property type="match status" value="1"/>
</dbReference>
<proteinExistence type="predicted"/>
<dbReference type="NCBIfam" id="TIGR01685">
    <property type="entry name" value="MDP-1"/>
    <property type="match status" value="1"/>
</dbReference>
<dbReference type="SFLD" id="SFLDG01129">
    <property type="entry name" value="C1.5:_HAD__Beta-PGM__Phosphata"/>
    <property type="match status" value="1"/>
</dbReference>
<dbReference type="EMBL" id="JAXCGZ010015592">
    <property type="protein sequence ID" value="KAK7070030.1"/>
    <property type="molecule type" value="Genomic_DNA"/>
</dbReference>
<protein>
    <submittedName>
        <fullName evidence="1">Magnesium-dependent phosphatase 1</fullName>
        <ecNumber evidence="1">3.1.3.48</ecNumber>
    </submittedName>
</protein>
<evidence type="ECO:0000313" key="2">
    <source>
        <dbReference type="Proteomes" id="UP001381693"/>
    </source>
</evidence>
<name>A0AAN9A2I9_HALRR</name>
<accession>A0AAN9A2I9</accession>
<dbReference type="InterPro" id="IPR010036">
    <property type="entry name" value="MDP_1_eu_arc"/>
</dbReference>
<keyword evidence="1" id="KW-0378">Hydrolase</keyword>
<dbReference type="NCBIfam" id="TIGR01681">
    <property type="entry name" value="HAD-SF-IIIC"/>
    <property type="match status" value="1"/>
</dbReference>
<dbReference type="Pfam" id="PF12689">
    <property type="entry name" value="Acid_PPase"/>
    <property type="match status" value="1"/>
</dbReference>
<reference evidence="1 2" key="1">
    <citation type="submission" date="2023-11" db="EMBL/GenBank/DDBJ databases">
        <title>Halocaridina rubra genome assembly.</title>
        <authorList>
            <person name="Smith C."/>
        </authorList>
    </citation>
    <scope>NUCLEOTIDE SEQUENCE [LARGE SCALE GENOMIC DNA]</scope>
    <source>
        <strain evidence="1">EP-1</strain>
        <tissue evidence="1">Whole</tissue>
    </source>
</reference>
<dbReference type="PANTHER" id="PTHR17901">
    <property type="entry name" value="MAGNESIUM-DEPENDENT PHOSPHATASE 1 MDP1"/>
    <property type="match status" value="1"/>
</dbReference>
<dbReference type="GO" id="GO:0003993">
    <property type="term" value="F:acid phosphatase activity"/>
    <property type="evidence" value="ECO:0007669"/>
    <property type="project" value="TreeGrafter"/>
</dbReference>
<dbReference type="SFLD" id="SFLDG01131">
    <property type="entry name" value="C1.5.2:_MDP_Like"/>
    <property type="match status" value="1"/>
</dbReference>
<dbReference type="SFLD" id="SFLDS00003">
    <property type="entry name" value="Haloacid_Dehalogenase"/>
    <property type="match status" value="1"/>
</dbReference>
<dbReference type="GO" id="GO:0004725">
    <property type="term" value="F:protein tyrosine phosphatase activity"/>
    <property type="evidence" value="ECO:0007669"/>
    <property type="project" value="UniProtKB-EC"/>
</dbReference>
<gene>
    <name evidence="1" type="primary">MDP1</name>
    <name evidence="1" type="ORF">SK128_001064</name>
</gene>
<dbReference type="InterPro" id="IPR035679">
    <property type="entry name" value="MDP-1_euk"/>
</dbReference>
<dbReference type="InterPro" id="IPR023214">
    <property type="entry name" value="HAD_sf"/>
</dbReference>
<dbReference type="Proteomes" id="UP001381693">
    <property type="component" value="Unassembled WGS sequence"/>
</dbReference>
<comment type="caution">
    <text evidence="1">The sequence shown here is derived from an EMBL/GenBank/DDBJ whole genome shotgun (WGS) entry which is preliminary data.</text>
</comment>
<sequence length="165" mass="19308">MSGSGRKPKLIAFDLDYTLWPFWVDTHVDPPFRKHEKGHIVDARNRKVKPYPEVTEILKSLKDEGYIIGVASRTSEIRGANQLLELLDWDKYISYKEIYPGSKDHHFLRIKENSRLEYSDMLFFDDEHRNLKDLSRIGVLMILVPDGVNKDLIKKGLEEYAKCRS</sequence>
<dbReference type="InterPro" id="IPR010033">
    <property type="entry name" value="HAD_SF_ppase_IIIC"/>
</dbReference>
<dbReference type="Gene3D" id="3.40.50.1000">
    <property type="entry name" value="HAD superfamily/HAD-like"/>
    <property type="match status" value="1"/>
</dbReference>
<keyword evidence="2" id="KW-1185">Reference proteome</keyword>
<dbReference type="EC" id="3.1.3.48" evidence="1"/>
<dbReference type="AlphaFoldDB" id="A0AAN9A2I9"/>
<dbReference type="PANTHER" id="PTHR17901:SF14">
    <property type="entry name" value="MAGNESIUM-DEPENDENT PHOSPHATASE 1"/>
    <property type="match status" value="1"/>
</dbReference>
<dbReference type="InterPro" id="IPR036412">
    <property type="entry name" value="HAD-like_sf"/>
</dbReference>